<dbReference type="RefSeq" id="WP_013617728.1">
    <property type="nucleotide sequence ID" value="NC_015164.1"/>
</dbReference>
<dbReference type="OrthoDB" id="9802731at2"/>
<evidence type="ECO:0000313" key="2">
    <source>
        <dbReference type="Proteomes" id="UP000007486"/>
    </source>
</evidence>
<sequence>METTAFNPIQIHLLRMFEYDNSPQSLEELKEVLYHYYSERMNAKLNDLWDKGILDQKRLDEINEMDLHKLK</sequence>
<dbReference type="AlphaFoldDB" id="F0R169"/>
<organism evidence="1 2">
    <name type="scientific">Phocaeicola salanitronis (strain DSM 18170 / JCM 13657 / CCUG 60908 / BL78)</name>
    <name type="common">Bacteroides salanitronis</name>
    <dbReference type="NCBI Taxonomy" id="667015"/>
    <lineage>
        <taxon>Bacteria</taxon>
        <taxon>Pseudomonadati</taxon>
        <taxon>Bacteroidota</taxon>
        <taxon>Bacteroidia</taxon>
        <taxon>Bacteroidales</taxon>
        <taxon>Bacteroidaceae</taxon>
        <taxon>Phocaeicola</taxon>
    </lineage>
</organism>
<protein>
    <submittedName>
        <fullName evidence="1">Uncharacterized protein</fullName>
    </submittedName>
</protein>
<accession>F0R169</accession>
<reference evidence="1 2" key="1">
    <citation type="journal article" date="2011" name="Stand. Genomic Sci.">
        <title>Complete genome sequence of Bacteroides salanitronis type strain (BL78).</title>
        <authorList>
            <person name="Gronow S."/>
            <person name="Held B."/>
            <person name="Lucas S."/>
            <person name="Lapidus A."/>
            <person name="Del Rio T.G."/>
            <person name="Nolan M."/>
            <person name="Tice H."/>
            <person name="Deshpande S."/>
            <person name="Cheng J.F."/>
            <person name="Pitluck S."/>
            <person name="Liolios K."/>
            <person name="Pagani I."/>
            <person name="Ivanova N."/>
            <person name="Mavromatis K."/>
            <person name="Pati A."/>
            <person name="Tapia R."/>
            <person name="Han C."/>
            <person name="Goodwin L."/>
            <person name="Chen A."/>
            <person name="Palaniappan K."/>
            <person name="Land M."/>
            <person name="Hauser L."/>
            <person name="Chang Y.J."/>
            <person name="Jeffries C.D."/>
            <person name="Brambilla E.M."/>
            <person name="Rohde M."/>
            <person name="Goker M."/>
            <person name="Detter J.C."/>
            <person name="Woyke T."/>
            <person name="Bristow J."/>
            <person name="Markowitz V."/>
            <person name="Hugenholtz P."/>
            <person name="Kyrpides N.C."/>
            <person name="Klenk H.P."/>
            <person name="Eisen J.A."/>
        </authorList>
    </citation>
    <scope>NUCLEOTIDE SEQUENCE [LARGE SCALE GENOMIC DNA]</scope>
    <source>
        <strain evidence="1 2">DSM 18170</strain>
    </source>
</reference>
<evidence type="ECO:0000313" key="1">
    <source>
        <dbReference type="EMBL" id="ADY36297.1"/>
    </source>
</evidence>
<name>F0R169_PHOSB</name>
<dbReference type="HOGENOM" id="CLU_196041_1_1_10"/>
<dbReference type="KEGG" id="bsa:Bacsa_1736"/>
<dbReference type="Proteomes" id="UP000007486">
    <property type="component" value="Chromosome"/>
</dbReference>
<keyword evidence="2" id="KW-1185">Reference proteome</keyword>
<dbReference type="EMBL" id="CP002530">
    <property type="protein sequence ID" value="ADY36297.1"/>
    <property type="molecule type" value="Genomic_DNA"/>
</dbReference>
<proteinExistence type="predicted"/>
<gene>
    <name evidence="1" type="ordered locus">Bacsa_1736</name>
</gene>